<gene>
    <name evidence="1" type="ORF">PKOR_15800</name>
</gene>
<dbReference type="PATRIC" id="fig|400092.3.peg.3457"/>
<dbReference type="OrthoDB" id="835620at2"/>
<dbReference type="EMBL" id="CP009621">
    <property type="protein sequence ID" value="AKD04283.1"/>
    <property type="molecule type" value="Genomic_DNA"/>
</dbReference>
<dbReference type="HOGENOM" id="CLU_2937730_0_0_10"/>
<evidence type="ECO:0000313" key="2">
    <source>
        <dbReference type="Proteomes" id="UP000033109"/>
    </source>
</evidence>
<dbReference type="Proteomes" id="UP000033109">
    <property type="component" value="Chromosome"/>
</dbReference>
<organism evidence="1 2">
    <name type="scientific">Pontibacter korlensis</name>
    <dbReference type="NCBI Taxonomy" id="400092"/>
    <lineage>
        <taxon>Bacteria</taxon>
        <taxon>Pseudomonadati</taxon>
        <taxon>Bacteroidota</taxon>
        <taxon>Cytophagia</taxon>
        <taxon>Cytophagales</taxon>
        <taxon>Hymenobacteraceae</taxon>
        <taxon>Pontibacter</taxon>
    </lineage>
</organism>
<dbReference type="AlphaFoldDB" id="A0A0E3ZGP5"/>
<protein>
    <submittedName>
        <fullName evidence="1">Uncharacterized protein</fullName>
    </submittedName>
</protein>
<proteinExistence type="predicted"/>
<accession>A0A0E3ZGP5</accession>
<evidence type="ECO:0000313" key="1">
    <source>
        <dbReference type="EMBL" id="AKD04283.1"/>
    </source>
</evidence>
<dbReference type="RefSeq" id="WP_046312010.1">
    <property type="nucleotide sequence ID" value="NZ_CBCSCY010000018.1"/>
</dbReference>
<dbReference type="KEGG" id="pko:PKOR_15800"/>
<name>A0A0E3ZGP5_9BACT</name>
<sequence length="60" mass="7177">MRPLYSNRYNVLGEILLSRYDLFASSGLKSYLATKLTSMEIEHVYSLRGRSRRREMFLTW</sequence>
<keyword evidence="2" id="KW-1185">Reference proteome</keyword>
<reference evidence="1 2" key="1">
    <citation type="journal article" date="2015" name="Sci. Rep.">
        <title>Unraveling adaptation of Pontibacter korlensis to radiation and infertility in desert through complete genome and comparative transcriptomic analysis.</title>
        <authorList>
            <person name="Dai J."/>
            <person name="Dai W."/>
            <person name="Qiu C."/>
            <person name="Yang Z."/>
            <person name="Zhang Y."/>
            <person name="Zhou M."/>
            <person name="Zhang L."/>
            <person name="Fang C."/>
            <person name="Gao Q."/>
            <person name="Yang Q."/>
            <person name="Li X."/>
            <person name="Wang Z."/>
            <person name="Wang Z."/>
            <person name="Jia Z."/>
            <person name="Chen X."/>
        </authorList>
    </citation>
    <scope>NUCLEOTIDE SEQUENCE [LARGE SCALE GENOMIC DNA]</scope>
    <source>
        <strain evidence="1 2">X14-1T</strain>
    </source>
</reference>